<accession>A0ABV8UR52</accession>
<keyword evidence="1" id="KW-0812">Transmembrane</keyword>
<name>A0ABV8UR52_9BACL</name>
<evidence type="ECO:0000313" key="3">
    <source>
        <dbReference type="Proteomes" id="UP001595733"/>
    </source>
</evidence>
<keyword evidence="1" id="KW-0472">Membrane</keyword>
<evidence type="ECO:0000256" key="1">
    <source>
        <dbReference type="SAM" id="Phobius"/>
    </source>
</evidence>
<feature type="transmembrane region" description="Helical" evidence="1">
    <location>
        <begin position="6"/>
        <end position="23"/>
    </location>
</feature>
<dbReference type="Proteomes" id="UP001595733">
    <property type="component" value="Unassembled WGS sequence"/>
</dbReference>
<comment type="caution">
    <text evidence="2">The sequence shown here is derived from an EMBL/GenBank/DDBJ whole genome shotgun (WGS) entry which is preliminary data.</text>
</comment>
<reference evidence="3" key="1">
    <citation type="journal article" date="2019" name="Int. J. Syst. Evol. Microbiol.">
        <title>The Global Catalogue of Microorganisms (GCM) 10K type strain sequencing project: providing services to taxonomists for standard genome sequencing and annotation.</title>
        <authorList>
            <consortium name="The Broad Institute Genomics Platform"/>
            <consortium name="The Broad Institute Genome Sequencing Center for Infectious Disease"/>
            <person name="Wu L."/>
            <person name="Ma J."/>
        </authorList>
    </citation>
    <scope>NUCLEOTIDE SEQUENCE [LARGE SCALE GENOMIC DNA]</scope>
    <source>
        <strain evidence="3">CCUG 50353</strain>
    </source>
</reference>
<evidence type="ECO:0000313" key="2">
    <source>
        <dbReference type="EMBL" id="MFC4353782.1"/>
    </source>
</evidence>
<keyword evidence="1" id="KW-1133">Transmembrane helix</keyword>
<dbReference type="EMBL" id="JBHSEF010000009">
    <property type="protein sequence ID" value="MFC4353782.1"/>
    <property type="molecule type" value="Genomic_DNA"/>
</dbReference>
<proteinExistence type="predicted"/>
<keyword evidence="3" id="KW-1185">Reference proteome</keyword>
<organism evidence="2 3">
    <name type="scientific">Chryseomicrobium palamuruense</name>
    <dbReference type="NCBI Taxonomy" id="682973"/>
    <lineage>
        <taxon>Bacteria</taxon>
        <taxon>Bacillati</taxon>
        <taxon>Bacillota</taxon>
        <taxon>Bacilli</taxon>
        <taxon>Bacillales</taxon>
        <taxon>Caryophanaceae</taxon>
        <taxon>Chryseomicrobium</taxon>
    </lineage>
</organism>
<gene>
    <name evidence="2" type="ORF">ACFO0S_01715</name>
</gene>
<dbReference type="RefSeq" id="WP_378139522.1">
    <property type="nucleotide sequence ID" value="NZ_JBHSEF010000009.1"/>
</dbReference>
<protein>
    <submittedName>
        <fullName evidence="2">Uncharacterized protein</fullName>
    </submittedName>
</protein>
<sequence length="102" mass="11803">MRKTIAYVLFLTALMIGLIYFLSSDFMTQKRGELVSDEEINPSKPATEQEVVSRPDLDEYPETKEMAIELEGQQETIDLERITDEGHTFVLYIDNVDLRETK</sequence>